<reference evidence="1" key="2">
    <citation type="submission" date="2020-09" db="EMBL/GenBank/DDBJ databases">
        <authorList>
            <person name="Kikuchi T."/>
        </authorList>
    </citation>
    <scope>NUCLEOTIDE SEQUENCE</scope>
    <source>
        <strain evidence="1">Ka4C1</strain>
    </source>
</reference>
<dbReference type="EMBL" id="CAJFDI010000004">
    <property type="protein sequence ID" value="CAD5228561.1"/>
    <property type="molecule type" value="Genomic_DNA"/>
</dbReference>
<dbReference type="EMBL" id="CAJFCV020000004">
    <property type="protein sequence ID" value="CAG9119170.1"/>
    <property type="molecule type" value="Genomic_DNA"/>
</dbReference>
<evidence type="ECO:0000313" key="3">
    <source>
        <dbReference type="Proteomes" id="UP000659654"/>
    </source>
</evidence>
<name>A0A1I7RIY1_BURXY</name>
<organism evidence="2 4">
    <name type="scientific">Bursaphelenchus xylophilus</name>
    <name type="common">Pinewood nematode worm</name>
    <name type="synonym">Aphelenchoides xylophilus</name>
    <dbReference type="NCBI Taxonomy" id="6326"/>
    <lineage>
        <taxon>Eukaryota</taxon>
        <taxon>Metazoa</taxon>
        <taxon>Ecdysozoa</taxon>
        <taxon>Nematoda</taxon>
        <taxon>Chromadorea</taxon>
        <taxon>Rhabditida</taxon>
        <taxon>Tylenchina</taxon>
        <taxon>Tylenchomorpha</taxon>
        <taxon>Aphelenchoidea</taxon>
        <taxon>Aphelenchoididae</taxon>
        <taxon>Bursaphelenchus</taxon>
    </lineage>
</organism>
<dbReference type="Proteomes" id="UP000582659">
    <property type="component" value="Unassembled WGS sequence"/>
</dbReference>
<sequence>MTCVICLMVVFFSRSPEYVSIERREDSGDAKSPFNEGGRVIVRKDLNLGLTALPPFKHHISHLVHAKKYNLAACLIPKAMSTIMTAVLCFLNAPNAFRAANRTFGTEKWPTRFCKDAIESFRVQEWAAKNNATDFTYFTIVREPISRFIAAFTDKCYYEPKKLNWVNCFDCGYDMECVINSMWERYSAFARGENVTLTYVDQHLIPITWNCEFSDMRGKYVIFDYAKQSSPQYNDFKWEFSKLLKRSNVSDELIGQVLDGLSKHSSPHTTENKEERIRFERELASKPHLLRKLVDIYYYDFVIFGYPIPPIAEL</sequence>
<gene>
    <name evidence="1" type="ORF">BXYJ_LOCUS10506</name>
</gene>
<evidence type="ECO:0000313" key="2">
    <source>
        <dbReference type="Proteomes" id="UP000095284"/>
    </source>
</evidence>
<protein>
    <submittedName>
        <fullName evidence="1">(pine wood nematode) hypothetical protein</fullName>
    </submittedName>
</protein>
<dbReference type="Pfam" id="PF03567">
    <property type="entry name" value="Sulfotransfer_2"/>
    <property type="match status" value="1"/>
</dbReference>
<dbReference type="Proteomes" id="UP000659654">
    <property type="component" value="Unassembled WGS sequence"/>
</dbReference>
<dbReference type="OrthoDB" id="408912at2759"/>
<dbReference type="GO" id="GO:0050650">
    <property type="term" value="P:chondroitin sulfate proteoglycan biosynthetic process"/>
    <property type="evidence" value="ECO:0007669"/>
    <property type="project" value="InterPro"/>
</dbReference>
<dbReference type="GO" id="GO:0016020">
    <property type="term" value="C:membrane"/>
    <property type="evidence" value="ECO:0007669"/>
    <property type="project" value="InterPro"/>
</dbReference>
<dbReference type="PANTHER" id="PTHR22900:SF5">
    <property type="entry name" value="PROTEIN CBG14245"/>
    <property type="match status" value="1"/>
</dbReference>
<reference evidence="4" key="1">
    <citation type="submission" date="2016-11" db="UniProtKB">
        <authorList>
            <consortium name="WormBaseParasite"/>
        </authorList>
    </citation>
    <scope>IDENTIFICATION</scope>
</reference>
<accession>A0A1I7RIY1</accession>
<dbReference type="PANTHER" id="PTHR22900">
    <property type="entry name" value="PROTEIN CBG14245-RELATED"/>
    <property type="match status" value="1"/>
</dbReference>
<dbReference type="InterPro" id="IPR005331">
    <property type="entry name" value="Sulfotransferase"/>
</dbReference>
<dbReference type="AlphaFoldDB" id="A0A1I7RIY1"/>
<evidence type="ECO:0000313" key="4">
    <source>
        <dbReference type="WBParaSite" id="BXY_0066300.1"/>
    </source>
</evidence>
<dbReference type="InterPro" id="IPR007669">
    <property type="entry name" value="Chst-1-like"/>
</dbReference>
<evidence type="ECO:0000313" key="1">
    <source>
        <dbReference type="EMBL" id="CAD5228561.1"/>
    </source>
</evidence>
<dbReference type="WBParaSite" id="BXY_0066300.1">
    <property type="protein sequence ID" value="BXY_0066300.1"/>
    <property type="gene ID" value="BXY_0066300"/>
</dbReference>
<dbReference type="Proteomes" id="UP000095284">
    <property type="component" value="Unplaced"/>
</dbReference>
<dbReference type="GO" id="GO:0047756">
    <property type="term" value="F:chondroitin 4-sulfotransferase activity"/>
    <property type="evidence" value="ECO:0007669"/>
    <property type="project" value="InterPro"/>
</dbReference>
<dbReference type="eggNOG" id="KOG4651">
    <property type="taxonomic scope" value="Eukaryota"/>
</dbReference>
<keyword evidence="3" id="KW-1185">Reference proteome</keyword>
<dbReference type="GO" id="GO:1902884">
    <property type="term" value="P:positive regulation of response to oxidative stress"/>
    <property type="evidence" value="ECO:0007669"/>
    <property type="project" value="InterPro"/>
</dbReference>
<proteinExistence type="predicted"/>